<dbReference type="InterPro" id="IPR029044">
    <property type="entry name" value="Nucleotide-diphossugar_trans"/>
</dbReference>
<dbReference type="Proteomes" id="UP000283087">
    <property type="component" value="Unassembled WGS sequence"/>
</dbReference>
<dbReference type="InterPro" id="IPR001173">
    <property type="entry name" value="Glyco_trans_2-like"/>
</dbReference>
<reference evidence="2 3" key="1">
    <citation type="submission" date="2018-11" db="EMBL/GenBank/DDBJ databases">
        <title>The draft genome sequence of Amphritea opalescens ANRC-JH13T.</title>
        <authorList>
            <person name="Fang Z."/>
            <person name="Zhang Y."/>
            <person name="Han X."/>
        </authorList>
    </citation>
    <scope>NUCLEOTIDE SEQUENCE [LARGE SCALE GENOMIC DNA]</scope>
    <source>
        <strain evidence="2 3">ANRC-JH13</strain>
    </source>
</reference>
<dbReference type="SUPFAM" id="SSF53448">
    <property type="entry name" value="Nucleotide-diphospho-sugar transferases"/>
    <property type="match status" value="1"/>
</dbReference>
<dbReference type="PANTHER" id="PTHR22916">
    <property type="entry name" value="GLYCOSYLTRANSFERASE"/>
    <property type="match status" value="1"/>
</dbReference>
<keyword evidence="2" id="KW-0808">Transferase</keyword>
<dbReference type="Pfam" id="PF00535">
    <property type="entry name" value="Glycos_transf_2"/>
    <property type="match status" value="1"/>
</dbReference>
<dbReference type="PANTHER" id="PTHR22916:SF3">
    <property type="entry name" value="UDP-GLCNAC:BETAGAL BETA-1,3-N-ACETYLGLUCOSAMINYLTRANSFERASE-LIKE PROTEIN 1"/>
    <property type="match status" value="1"/>
</dbReference>
<dbReference type="GO" id="GO:0016758">
    <property type="term" value="F:hexosyltransferase activity"/>
    <property type="evidence" value="ECO:0007669"/>
    <property type="project" value="UniProtKB-ARBA"/>
</dbReference>
<dbReference type="AlphaFoldDB" id="A0A430KUF1"/>
<protein>
    <submittedName>
        <fullName evidence="2">Glycosyltransferase</fullName>
    </submittedName>
</protein>
<dbReference type="Gene3D" id="3.90.550.10">
    <property type="entry name" value="Spore Coat Polysaccharide Biosynthesis Protein SpsA, Chain A"/>
    <property type="match status" value="1"/>
</dbReference>
<name>A0A430KUF1_9GAMM</name>
<feature type="domain" description="Glycosyltransferase 2-like" evidence="1">
    <location>
        <begin position="10"/>
        <end position="171"/>
    </location>
</feature>
<gene>
    <name evidence="2" type="ORF">EH243_02820</name>
</gene>
<evidence type="ECO:0000313" key="3">
    <source>
        <dbReference type="Proteomes" id="UP000283087"/>
    </source>
</evidence>
<dbReference type="RefSeq" id="WP_126157123.1">
    <property type="nucleotide sequence ID" value="NZ_RQXW01000002.1"/>
</dbReference>
<evidence type="ECO:0000259" key="1">
    <source>
        <dbReference type="Pfam" id="PF00535"/>
    </source>
</evidence>
<keyword evidence="3" id="KW-1185">Reference proteome</keyword>
<evidence type="ECO:0000313" key="2">
    <source>
        <dbReference type="EMBL" id="RTE67155.1"/>
    </source>
</evidence>
<accession>A0A430KUF1</accession>
<sequence length="339" mass="39035">MNMVSYPLVSVIIPVYNGATYIAEAVESILNQTYDNFEIIIVDDASSDNSLRIVNNYESNKIKIITNDYNVGVAASRNRGIKAAKGKYVAFMDSDDVSAINRLLIQVCFLESHPEFGLVSSHFVTFEDELETGKRSMKKLPVDSYYIAAALLFQSVICCPSAMMRVDILKEHNLFFNESFKVCEDWDLWYRMSQVTKISNVDEVLLYYRKHGGSLTKKREEMYRYKIMLIQKSFLDNGFDIKELFGVDYRFKGLAEFKEFTSVVSQLLEENGTTGKFVEEHLLSSCAYVLYEMYKLNVGKLGYVAYDDLRSSSLFRHMDIAIKYRLKNYILGKWAKLKA</sequence>
<organism evidence="2 3">
    <name type="scientific">Amphritea opalescens</name>
    <dbReference type="NCBI Taxonomy" id="2490544"/>
    <lineage>
        <taxon>Bacteria</taxon>
        <taxon>Pseudomonadati</taxon>
        <taxon>Pseudomonadota</taxon>
        <taxon>Gammaproteobacteria</taxon>
        <taxon>Oceanospirillales</taxon>
        <taxon>Oceanospirillaceae</taxon>
        <taxon>Amphritea</taxon>
    </lineage>
</organism>
<proteinExistence type="predicted"/>
<dbReference type="OrthoDB" id="9801954at2"/>
<comment type="caution">
    <text evidence="2">The sequence shown here is derived from an EMBL/GenBank/DDBJ whole genome shotgun (WGS) entry which is preliminary data.</text>
</comment>
<dbReference type="EMBL" id="RQXW01000002">
    <property type="protein sequence ID" value="RTE67155.1"/>
    <property type="molecule type" value="Genomic_DNA"/>
</dbReference>